<comment type="caution">
    <text evidence="2">The sequence shown here is derived from an EMBL/GenBank/DDBJ whole genome shotgun (WGS) entry which is preliminary data.</text>
</comment>
<accession>A0A9P1DTV2</accession>
<feature type="transmembrane region" description="Helical" evidence="1">
    <location>
        <begin position="652"/>
        <end position="677"/>
    </location>
</feature>
<protein>
    <submittedName>
        <fullName evidence="2">Uncharacterized protein</fullName>
    </submittedName>
</protein>
<dbReference type="AlphaFoldDB" id="A0A9P1DTV2"/>
<evidence type="ECO:0000313" key="2">
    <source>
        <dbReference type="EMBL" id="CAI4016220.1"/>
    </source>
</evidence>
<keyword evidence="1" id="KW-1133">Transmembrane helix</keyword>
<dbReference type="Proteomes" id="UP001152797">
    <property type="component" value="Unassembled WGS sequence"/>
</dbReference>
<dbReference type="EMBL" id="CAMXCT030006572">
    <property type="protein sequence ID" value="CAL4803532.1"/>
    <property type="molecule type" value="Genomic_DNA"/>
</dbReference>
<evidence type="ECO:0000256" key="1">
    <source>
        <dbReference type="SAM" id="Phobius"/>
    </source>
</evidence>
<dbReference type="EMBL" id="CAMXCT010006572">
    <property type="protein sequence ID" value="CAI4016220.1"/>
    <property type="molecule type" value="Genomic_DNA"/>
</dbReference>
<keyword evidence="1" id="KW-0812">Transmembrane</keyword>
<gene>
    <name evidence="2" type="ORF">C1SCF055_LOCUS40975</name>
</gene>
<keyword evidence="4" id="KW-1185">Reference proteome</keyword>
<reference evidence="3 4" key="2">
    <citation type="submission" date="2024-05" db="EMBL/GenBank/DDBJ databases">
        <authorList>
            <person name="Chen Y."/>
            <person name="Shah S."/>
            <person name="Dougan E. K."/>
            <person name="Thang M."/>
            <person name="Chan C."/>
        </authorList>
    </citation>
    <scope>NUCLEOTIDE SEQUENCE [LARGE SCALE GENOMIC DNA]</scope>
</reference>
<keyword evidence="1" id="KW-0472">Membrane</keyword>
<proteinExistence type="predicted"/>
<organism evidence="2">
    <name type="scientific">Cladocopium goreaui</name>
    <dbReference type="NCBI Taxonomy" id="2562237"/>
    <lineage>
        <taxon>Eukaryota</taxon>
        <taxon>Sar</taxon>
        <taxon>Alveolata</taxon>
        <taxon>Dinophyceae</taxon>
        <taxon>Suessiales</taxon>
        <taxon>Symbiodiniaceae</taxon>
        <taxon>Cladocopium</taxon>
    </lineage>
</organism>
<reference evidence="2" key="1">
    <citation type="submission" date="2022-10" db="EMBL/GenBank/DDBJ databases">
        <authorList>
            <person name="Chen Y."/>
            <person name="Dougan E. K."/>
            <person name="Chan C."/>
            <person name="Rhodes N."/>
            <person name="Thang M."/>
        </authorList>
    </citation>
    <scope>NUCLEOTIDE SEQUENCE</scope>
</reference>
<dbReference type="EMBL" id="CAMXCT020006572">
    <property type="protein sequence ID" value="CAL1169595.1"/>
    <property type="molecule type" value="Genomic_DNA"/>
</dbReference>
<name>A0A9P1DTV2_9DINO</name>
<evidence type="ECO:0000313" key="3">
    <source>
        <dbReference type="EMBL" id="CAL4803532.1"/>
    </source>
</evidence>
<sequence>MAQVEKQIVAAQKFLLNVVALPTFDDLRGKQLKRLIAFLGKNVLSVEQSAALMPILDCNVWGLHMEELKTCIAQQTCYENDESTAASRAALQDFTNIPHYLGQDWWNLLESGKDKVRNLESLCGLAASLGLRNASEPTYAGLCALAFCVGGMQLLEEDKLKLLTLHKSRMKKVFSNAVPLASVMDVLPSSPEDCPKQFLNAAYPNGFVAGTPVTKAMDYICRLVATYPCRRRGKVAAELKSELLTQLKEDCKDGFMIETKSGPQLVFIRSIAVFMDADGIRLTLGNKGSSGLEPCWLCQNVVRLQHFDLAETVHISNPDVTEHKTHTLESLRGIQRYLQSIPSRSAKEKAETLLGWNTEAMAETFLLQPALADLIGVDRVLYDPMHCFVANGLCNQELGYWWEAVTTKTQIRLQQLRQYATTCWKYDGSPSEVCGAFTDKHWIRGKDYRGDAGDTLVVLPICAAFCSEVLQDEEELKKENDSLLALHAVICSWLQSKRGGLLDIARLQSQQTRHATKFMECYGREWARPKLHFSRRKVHPIVEWNVTVPLKMSGCFSDEKEADRRVVFEGWNFQQLNLVVVMEYEVEMWCLDQWDCHRLWNLVLNRWWVLSKRLDLCQVVVKDVLHLWWLASSYGELLKAWVVRLALSCRPWVMHFVLELKVILVYVKAVLLVYFLYKVFLLDVLKAVEPLPPLVEFNLPQHQLQSQE</sequence>
<evidence type="ECO:0000313" key="4">
    <source>
        <dbReference type="Proteomes" id="UP001152797"/>
    </source>
</evidence>